<reference evidence="6 7" key="1">
    <citation type="journal article" date="2015" name="Genome Announc.">
        <title>Draft Genome Sequence and Gene Annotation of the Entomopathogenic Fungus Verticillium hemipterigenum.</title>
        <authorList>
            <person name="Horn F."/>
            <person name="Habel A."/>
            <person name="Scharf D.H."/>
            <person name="Dworschak J."/>
            <person name="Brakhage A.A."/>
            <person name="Guthke R."/>
            <person name="Hertweck C."/>
            <person name="Linde J."/>
        </authorList>
    </citation>
    <scope>NUCLEOTIDE SEQUENCE [LARGE SCALE GENOMIC DNA]</scope>
</reference>
<dbReference type="STRING" id="1531966.A0A0A1TMZ2"/>
<dbReference type="SUPFAM" id="SSF50729">
    <property type="entry name" value="PH domain-like"/>
    <property type="match status" value="1"/>
</dbReference>
<evidence type="ECO:0000259" key="5">
    <source>
        <dbReference type="SMART" id="SM01287"/>
    </source>
</evidence>
<dbReference type="Gene3D" id="2.30.29.30">
    <property type="entry name" value="Pleckstrin-homology domain (PH domain)/Phosphotyrosine-binding domain (PTB)"/>
    <property type="match status" value="1"/>
</dbReference>
<dbReference type="Proteomes" id="UP000039046">
    <property type="component" value="Unassembled WGS sequence"/>
</dbReference>
<sequence length="452" mass="49408">MDIQLDWPRLKAIFASRQDILDGIERCADTPGKKALFNEMAKHVDSKYPAAEEPDAKRRKVQAEGASNGAPTGQASSEPVLLKINEISVSVPQRKKYELCMTSGFLYAQAPGTTGPVPGMAYAWTDIEYAFYLPIPEKAQVQHNYILFPRGSYLPAKGATNAPEPLVFTVPATAPKDGTISGSEATSAAAVSDTFKTLFHWAIGRRLKAAGNDIKIVGADPNKFQSAIRQSHRPSEKAVHVGGFRGSKDGFLFFLENGILWGFKKPLIFIPLRRIAAVSYTNILQITFNIVVEAFGEEGGEPEEFEFGMLDQQDYAGIDNYVRQNNLQDGSMAEERKAKLQLAENRKKGEDGDADGDSKMGATELEKAHQEAEQQMQDDEDEEEEDFDPGSEGDSDGSGSSSEEEDEDGEGGGDDDDGDEDDEEVDPDEEVKEEDEDEDAGHPGGPLSIRQN</sequence>
<feature type="domain" description="Histone chaperone RTT106/FACT complex subunit SPT16-like middle" evidence="5">
    <location>
        <begin position="238"/>
        <end position="332"/>
    </location>
</feature>
<keyword evidence="7" id="KW-1185">Reference proteome</keyword>
<comment type="subunit">
    <text evidence="3">Interacts with histones H3 and H4.</text>
</comment>
<feature type="region of interest" description="Disordered" evidence="4">
    <location>
        <begin position="365"/>
        <end position="452"/>
    </location>
</feature>
<accession>A0A0A1TMZ2</accession>
<name>A0A0A1TMZ2_9HYPO</name>
<evidence type="ECO:0000256" key="2">
    <source>
        <dbReference type="ARBA" id="ARBA00037550"/>
    </source>
</evidence>
<dbReference type="OrthoDB" id="75754at2759"/>
<protein>
    <recommendedName>
        <fullName evidence="5">Histone chaperone RTT106/FACT complex subunit SPT16-like middle domain-containing protein</fullName>
    </recommendedName>
</protein>
<dbReference type="InterPro" id="IPR050454">
    <property type="entry name" value="RTT106/SSRP1_HistChap/FACT"/>
</dbReference>
<dbReference type="InterPro" id="IPR011993">
    <property type="entry name" value="PH-like_dom_sf"/>
</dbReference>
<dbReference type="PANTHER" id="PTHR45849">
    <property type="entry name" value="FACT COMPLEX SUBUNIT SSRP1"/>
    <property type="match status" value="1"/>
</dbReference>
<gene>
    <name evidence="6" type="ORF">VHEMI08182</name>
</gene>
<evidence type="ECO:0000313" key="6">
    <source>
        <dbReference type="EMBL" id="CEJ92533.1"/>
    </source>
</evidence>
<dbReference type="AlphaFoldDB" id="A0A0A1TMZ2"/>
<dbReference type="PANTHER" id="PTHR45849:SF3">
    <property type="entry name" value="HISTONE CHAPERONE RTT106"/>
    <property type="match status" value="1"/>
</dbReference>
<feature type="compositionally biased region" description="Acidic residues" evidence="4">
    <location>
        <begin position="376"/>
        <end position="395"/>
    </location>
</feature>
<dbReference type="Pfam" id="PF08512">
    <property type="entry name" value="Rttp106-like_middle"/>
    <property type="match status" value="1"/>
</dbReference>
<evidence type="ECO:0000256" key="4">
    <source>
        <dbReference type="SAM" id="MobiDB-lite"/>
    </source>
</evidence>
<dbReference type="HOGENOM" id="CLU_033828_0_0_1"/>
<dbReference type="GO" id="GO:0031491">
    <property type="term" value="F:nucleosome binding"/>
    <property type="evidence" value="ECO:0007669"/>
    <property type="project" value="TreeGrafter"/>
</dbReference>
<dbReference type="InterPro" id="IPR013719">
    <property type="entry name" value="RTT106/SPT16-like_middle_dom"/>
</dbReference>
<dbReference type="GO" id="GO:0042393">
    <property type="term" value="F:histone binding"/>
    <property type="evidence" value="ECO:0007669"/>
    <property type="project" value="TreeGrafter"/>
</dbReference>
<evidence type="ECO:0000256" key="1">
    <source>
        <dbReference type="ARBA" id="ARBA00006159"/>
    </source>
</evidence>
<comment type="similarity">
    <text evidence="1">Belongs to the RTT106 family.</text>
</comment>
<evidence type="ECO:0000313" key="7">
    <source>
        <dbReference type="Proteomes" id="UP000039046"/>
    </source>
</evidence>
<proteinExistence type="inferred from homology"/>
<organism evidence="6 7">
    <name type="scientific">[Torrubiella] hemipterigena</name>
    <dbReference type="NCBI Taxonomy" id="1531966"/>
    <lineage>
        <taxon>Eukaryota</taxon>
        <taxon>Fungi</taxon>
        <taxon>Dikarya</taxon>
        <taxon>Ascomycota</taxon>
        <taxon>Pezizomycotina</taxon>
        <taxon>Sordariomycetes</taxon>
        <taxon>Hypocreomycetidae</taxon>
        <taxon>Hypocreales</taxon>
        <taxon>Clavicipitaceae</taxon>
        <taxon>Clavicipitaceae incertae sedis</taxon>
        <taxon>'Torrubiella' clade</taxon>
    </lineage>
</organism>
<evidence type="ECO:0000256" key="3">
    <source>
        <dbReference type="ARBA" id="ARBA00038654"/>
    </source>
</evidence>
<dbReference type="EMBL" id="CDHN01000004">
    <property type="protein sequence ID" value="CEJ92533.1"/>
    <property type="molecule type" value="Genomic_DNA"/>
</dbReference>
<comment type="function">
    <text evidence="2">Histones H3 and H4 chaperone involved in the nucleosome formation and heterochromatin silencing. Required for the deposition of H3K56ac-carrying H3-H4 complex onto newly-replicated DNA. Plays a role in the transcriptional regulation of the cell-cycle dependent histone genes by creating a repressive structure at the core histone gene promoter.</text>
</comment>
<feature type="compositionally biased region" description="Acidic residues" evidence="4">
    <location>
        <begin position="402"/>
        <end position="439"/>
    </location>
</feature>
<dbReference type="SMART" id="SM01287">
    <property type="entry name" value="Rtt106"/>
    <property type="match status" value="1"/>
</dbReference>
<feature type="region of interest" description="Disordered" evidence="4">
    <location>
        <begin position="47"/>
        <end position="77"/>
    </location>
</feature>